<dbReference type="EC" id="3.1.1.-" evidence="3"/>
<dbReference type="InterPro" id="IPR019826">
    <property type="entry name" value="Carboxylesterase_B_AS"/>
</dbReference>
<dbReference type="GeneID" id="54554052"/>
<dbReference type="Pfam" id="PF00135">
    <property type="entry name" value="COesterase"/>
    <property type="match status" value="1"/>
</dbReference>
<evidence type="ECO:0000256" key="3">
    <source>
        <dbReference type="RuleBase" id="RU361235"/>
    </source>
</evidence>
<dbReference type="AlphaFoldDB" id="A0A6A6JL99"/>
<reference evidence="5" key="1">
    <citation type="journal article" date="2020" name="Stud. Mycol.">
        <title>101 Dothideomycetes genomes: a test case for predicting lifestyles and emergence of pathogens.</title>
        <authorList>
            <person name="Haridas S."/>
            <person name="Albert R."/>
            <person name="Binder M."/>
            <person name="Bloem J."/>
            <person name="Labutti K."/>
            <person name="Salamov A."/>
            <person name="Andreopoulos B."/>
            <person name="Baker S."/>
            <person name="Barry K."/>
            <person name="Bills G."/>
            <person name="Bluhm B."/>
            <person name="Cannon C."/>
            <person name="Castanera R."/>
            <person name="Culley D."/>
            <person name="Daum C."/>
            <person name="Ezra D."/>
            <person name="Gonzalez J."/>
            <person name="Henrissat B."/>
            <person name="Kuo A."/>
            <person name="Liang C."/>
            <person name="Lipzen A."/>
            <person name="Lutzoni F."/>
            <person name="Magnuson J."/>
            <person name="Mondo S."/>
            <person name="Nolan M."/>
            <person name="Ohm R."/>
            <person name="Pangilinan J."/>
            <person name="Park H.-J."/>
            <person name="Ramirez L."/>
            <person name="Alfaro M."/>
            <person name="Sun H."/>
            <person name="Tritt A."/>
            <person name="Yoshinaga Y."/>
            <person name="Zwiers L.-H."/>
            <person name="Turgeon B."/>
            <person name="Goodwin S."/>
            <person name="Spatafora J."/>
            <person name="Crous P."/>
            <person name="Grigoriev I."/>
        </authorList>
    </citation>
    <scope>NUCLEOTIDE SEQUENCE</scope>
    <source>
        <strain evidence="5">CBS 379.55</strain>
    </source>
</reference>
<dbReference type="InterPro" id="IPR002018">
    <property type="entry name" value="CarbesteraseB"/>
</dbReference>
<evidence type="ECO:0000313" key="6">
    <source>
        <dbReference type="Proteomes" id="UP000800097"/>
    </source>
</evidence>
<keyword evidence="2 3" id="KW-0378">Hydrolase</keyword>
<dbReference type="InterPro" id="IPR029058">
    <property type="entry name" value="AB_hydrolase_fold"/>
</dbReference>
<dbReference type="Gene3D" id="3.40.50.1820">
    <property type="entry name" value="alpha/beta hydrolase"/>
    <property type="match status" value="1"/>
</dbReference>
<evidence type="ECO:0000256" key="1">
    <source>
        <dbReference type="ARBA" id="ARBA00005964"/>
    </source>
</evidence>
<dbReference type="PROSITE" id="PS00122">
    <property type="entry name" value="CARBOXYLESTERASE_B_1"/>
    <property type="match status" value="1"/>
</dbReference>
<dbReference type="OrthoDB" id="6846267at2759"/>
<keyword evidence="6" id="KW-1185">Reference proteome</keyword>
<dbReference type="RefSeq" id="XP_033654267.1">
    <property type="nucleotide sequence ID" value="XM_033800877.1"/>
</dbReference>
<feature type="domain" description="Carboxylesterase type B" evidence="4">
    <location>
        <begin position="14"/>
        <end position="469"/>
    </location>
</feature>
<dbReference type="GO" id="GO:0016787">
    <property type="term" value="F:hydrolase activity"/>
    <property type="evidence" value="ECO:0007669"/>
    <property type="project" value="UniProtKB-KW"/>
</dbReference>
<gene>
    <name evidence="5" type="ORF">EI97DRAFT_458071</name>
</gene>
<protein>
    <recommendedName>
        <fullName evidence="3">Carboxylic ester hydrolase</fullName>
        <ecNumber evidence="3">3.1.1.-</ecNumber>
    </recommendedName>
</protein>
<dbReference type="EMBL" id="ML986492">
    <property type="protein sequence ID" value="KAF2276728.1"/>
    <property type="molecule type" value="Genomic_DNA"/>
</dbReference>
<evidence type="ECO:0000256" key="2">
    <source>
        <dbReference type="ARBA" id="ARBA00022801"/>
    </source>
</evidence>
<comment type="similarity">
    <text evidence="1 3">Belongs to the type-B carboxylesterase/lipase family.</text>
</comment>
<dbReference type="PANTHER" id="PTHR43142">
    <property type="entry name" value="CARBOXYLIC ESTER HYDROLASE"/>
    <property type="match status" value="1"/>
</dbReference>
<dbReference type="PANTHER" id="PTHR43142:SF4">
    <property type="entry name" value="CARBOXYLIC ESTER HYDROLASE"/>
    <property type="match status" value="1"/>
</dbReference>
<name>A0A6A6JL99_WESOR</name>
<accession>A0A6A6JL99</accession>
<proteinExistence type="inferred from homology"/>
<dbReference type="Proteomes" id="UP000800097">
    <property type="component" value="Unassembled WGS sequence"/>
</dbReference>
<sequence length="535" mass="60497">MDRPSKPYVRDLEFRGFIEGLTYVDDKSQPLCHYFGGIPYAIPPVGPFRWCKPRSLPPCYRYGTRVNPGRYTENCSLCPQPGFNEGLNDSLWDEDCLQCNIWVPAGEPPKGGWPVLVWIHGGFLQFGTPRDIDLRAMLSETSCKAIVVTPAYRLNVLGFLASPELSAASSEFAANVGFWDQRLAIEWTWQNISYFGGDTSNIAVGGYSAGAHSAFHQLSYDLGVPDSKSIIRRVLMLSNGPGLQPKSLSEAQEKFEELLTNLNIPLATSASEKLTLLRSLDPKTLLRATFKMKHHQFRAITDSAFVRPSLFHELNSGAFARKMKQRGVKLIIGECSDEHFVYGQWRPPANNLKSLFERLQADYSLPAVEAMVKYYFPDGKLPPGTPNWQNAFGKVYANMQIHALERGMLDALVRHGAGDLVYRYRIEYRARCCDKKWPKQWGVTHGTDMALWFWGNGEELSEEERKIVKEAFHDNLGRFLRGEEMEWGTEPLHVRCLKADGTVRCEKDTGLEEGRRVWDLLKRAGAMGGMEKARL</sequence>
<dbReference type="SUPFAM" id="SSF53474">
    <property type="entry name" value="alpha/beta-Hydrolases"/>
    <property type="match status" value="1"/>
</dbReference>
<evidence type="ECO:0000313" key="5">
    <source>
        <dbReference type="EMBL" id="KAF2276728.1"/>
    </source>
</evidence>
<evidence type="ECO:0000259" key="4">
    <source>
        <dbReference type="Pfam" id="PF00135"/>
    </source>
</evidence>
<organism evidence="5 6">
    <name type="scientific">Westerdykella ornata</name>
    <dbReference type="NCBI Taxonomy" id="318751"/>
    <lineage>
        <taxon>Eukaryota</taxon>
        <taxon>Fungi</taxon>
        <taxon>Dikarya</taxon>
        <taxon>Ascomycota</taxon>
        <taxon>Pezizomycotina</taxon>
        <taxon>Dothideomycetes</taxon>
        <taxon>Pleosporomycetidae</taxon>
        <taxon>Pleosporales</taxon>
        <taxon>Sporormiaceae</taxon>
        <taxon>Westerdykella</taxon>
    </lineage>
</organism>